<keyword evidence="3 4" id="KW-0539">Nucleus</keyword>
<evidence type="ECO:0000256" key="6">
    <source>
        <dbReference type="SAM" id="MobiDB-lite"/>
    </source>
</evidence>
<dbReference type="EMBL" id="JAQQAF010000009">
    <property type="protein sequence ID" value="KAJ8460192.1"/>
    <property type="molecule type" value="Genomic_DNA"/>
</dbReference>
<evidence type="ECO:0008006" key="13">
    <source>
        <dbReference type="Google" id="ProtNLM"/>
    </source>
</evidence>
<protein>
    <recommendedName>
        <fullName evidence="13">Homeobox-DDT domain protein RLT3</fullName>
    </recommendedName>
</protein>
<keyword evidence="2" id="KW-0653">Protein transport</keyword>
<dbReference type="InterPro" id="IPR001356">
    <property type="entry name" value="HD"/>
</dbReference>
<feature type="transmembrane region" description="Helical" evidence="7">
    <location>
        <begin position="149"/>
        <end position="169"/>
    </location>
</feature>
<proteinExistence type="predicted"/>
<dbReference type="PROSITE" id="PS50827">
    <property type="entry name" value="DDT"/>
    <property type="match status" value="1"/>
</dbReference>
<evidence type="ECO:0000313" key="11">
    <source>
        <dbReference type="EMBL" id="KAJ8460192.1"/>
    </source>
</evidence>
<feature type="region of interest" description="Disordered" evidence="6">
    <location>
        <begin position="305"/>
        <end position="332"/>
    </location>
</feature>
<dbReference type="InterPro" id="IPR009057">
    <property type="entry name" value="Homeodomain-like_sf"/>
</dbReference>
<dbReference type="InterPro" id="IPR006011">
    <property type="entry name" value="Syntaxin_N"/>
</dbReference>
<dbReference type="PROSITE" id="PS50071">
    <property type="entry name" value="HOMEOBOX_2"/>
    <property type="match status" value="1"/>
</dbReference>
<dbReference type="Pfam" id="PF00804">
    <property type="entry name" value="Syntaxin"/>
    <property type="match status" value="1"/>
</dbReference>
<dbReference type="GO" id="GO:0006357">
    <property type="term" value="P:regulation of transcription by RNA polymerase II"/>
    <property type="evidence" value="ECO:0007669"/>
    <property type="project" value="InterPro"/>
</dbReference>
<evidence type="ECO:0000256" key="7">
    <source>
        <dbReference type="SAM" id="Phobius"/>
    </source>
</evidence>
<feature type="domain" description="T-SNARE coiled-coil homology" evidence="9">
    <location>
        <begin position="100"/>
        <end position="139"/>
    </location>
</feature>
<dbReference type="Gene3D" id="1.20.5.110">
    <property type="match status" value="1"/>
</dbReference>
<feature type="compositionally biased region" description="Basic and acidic residues" evidence="6">
    <location>
        <begin position="822"/>
        <end position="833"/>
    </location>
</feature>
<keyword evidence="7" id="KW-0812">Transmembrane</keyword>
<gene>
    <name evidence="11" type="ORF">OPV22_033118</name>
</gene>
<dbReference type="Pfam" id="PF00046">
    <property type="entry name" value="Homeodomain"/>
    <property type="match status" value="1"/>
</dbReference>
<keyword evidence="7" id="KW-1133">Transmembrane helix</keyword>
<evidence type="ECO:0000259" key="10">
    <source>
        <dbReference type="PROSITE" id="PS50827"/>
    </source>
</evidence>
<dbReference type="SUPFAM" id="SSF46689">
    <property type="entry name" value="Homeodomain-like"/>
    <property type="match status" value="1"/>
</dbReference>
<evidence type="ECO:0000256" key="2">
    <source>
        <dbReference type="ARBA" id="ARBA00022927"/>
    </source>
</evidence>
<dbReference type="InterPro" id="IPR000727">
    <property type="entry name" value="T_SNARE_dom"/>
</dbReference>
<name>A0AAV8PXB8_ENSVE</name>
<feature type="compositionally biased region" description="Acidic residues" evidence="6">
    <location>
        <begin position="834"/>
        <end position="845"/>
    </location>
</feature>
<dbReference type="Pfam" id="PF15613">
    <property type="entry name" value="WSD"/>
    <property type="match status" value="1"/>
</dbReference>
<keyword evidence="2" id="KW-0813">Transport</keyword>
<evidence type="ECO:0000256" key="3">
    <source>
        <dbReference type="ARBA" id="ARBA00023242"/>
    </source>
</evidence>
<dbReference type="GO" id="GO:0016192">
    <property type="term" value="P:vesicle-mediated transport"/>
    <property type="evidence" value="ECO:0007669"/>
    <property type="project" value="InterPro"/>
</dbReference>
<dbReference type="InterPro" id="IPR010989">
    <property type="entry name" value="SNARE"/>
</dbReference>
<keyword evidence="4 5" id="KW-0371">Homeobox</keyword>
<keyword evidence="4 5" id="KW-0238">DNA-binding</keyword>
<dbReference type="SUPFAM" id="SSF47661">
    <property type="entry name" value="t-snare proteins"/>
    <property type="match status" value="1"/>
</dbReference>
<dbReference type="GO" id="GO:0016020">
    <property type="term" value="C:membrane"/>
    <property type="evidence" value="ECO:0007669"/>
    <property type="project" value="InterPro"/>
</dbReference>
<evidence type="ECO:0000256" key="1">
    <source>
        <dbReference type="ARBA" id="ARBA00004123"/>
    </source>
</evidence>
<dbReference type="Proteomes" id="UP001222027">
    <property type="component" value="Unassembled WGS sequence"/>
</dbReference>
<dbReference type="PANTHER" id="PTHR36968:SF8">
    <property type="entry name" value="HOMEOBOX-DDT DOMAIN PROTEIN RLT3 ISOFORM X1"/>
    <property type="match status" value="1"/>
</dbReference>
<sequence>MVLTAALKKKLKDRMNDFQNLRKTIHDDYREVVERAVFTVTGTLPTDEVRFTAMWISMLNSSCTHSWLLKYVQMIDRLIETGNNEQIFQKAIQEMGRGQVFMDMAVLVEAQEDILDNIESQVATAMNYVQSGNDELLTAKSLSKRSRKCMFIAIVILLGIAAVIGFGAGNERNPDARTCINVDEPHRLHFARRFLTPRLLQSFTVNPKPTPPTRSLSPDVLGNSDILASFPFQFITRLMGIDASNGQTDNPTKKKTTNQLQSLEKFYSEEKYPEQTKMEEYASLLNLTYNQIRIWFVERRRKERRENETMASNVESLLNGSSSQASKVTDGHGRVAGISSRCATERMYQLVRKKARHKILLSKDSILKKIFRKDGPTLGFEFDAAPGNAVGYHTELQEPEPCHGKLQTAKRSKALVSHILATRSLPERDLRTRKHGMGKGLMTVWRATCPSSQKLPTGVNYTDRSASWKPLRSNASRRAPSSHASKQLQQRESRLRQSSQRKSQERRKSTRIGKVSLGKDMNQKESCLKNCKLFLDKFSEQSSELIDLVDDEELELKELQVGSNSLRCSAHLASNGRHGCPLCKDLLARFPPQTVKMKQLFSTRPWDSSPELVKKLFKVVQFILTHSVTIEAGPFTLDEFVQAFHDKNSLLLGKVHVALLKLLMLDTEKEITAGFIPRASNACRFLVFLNFVREQDIDVDHWRRSLNPLTWVEILRHVLIAAGFGSKQNTAQRGNYNRERNRMEKYGLRPCTLKGELFSLLSKQGSGGLKVSELASAPQILELGLPSTTEELEKFIYSTLSSDITLFEKIGPSAYRLRVDPQIKGKGDSHSDTEDSGSVDDDSENDNASGSSDDCEEMESTIHDRRIIKYNSLHKKTSKRITEYTEIDESYSGEAWMQGLMEGEYSTLSIEEKMDAIVALVDLVGGCSSLRMEEPVRAILVNPNERHRGSGAKIKKSLTTNQVLSVPLLEGNGCGGTYSLLNVSRSVPSELYMGFKNANASSNSSGCQSSASGISNSKVRESCQDMHPPQCILLGSDRRYNNYWLFLGPCTAHDPGHRRVYFESSEDGHWEVIDTAQALHSLLSVLDSRGAREACLLASLEKRKLYLCEAMNEYMTAVIGSRQTNSSRPSDLDSSSGDGSSPISDVDNYLISVELDSLSGGSCAIDIETGRSSEEKKQKWDRLQAFDKWVWNMFYSSLNAVKYSKRSYMESLARCESCHDLFWRDEKHCKTCHTTFEIDFDLEERYAIHVATCREPEDVGDFPKHRILSSQLQALKAAIHAIEASMPEAALAGTWTTSAHKLWVKRLRRTSSLPELLQVLTDLVGALNEEWLYDCSTLGSNIVADDVILQFQTMPQTTSAVALWMVKLDSLIAPHLGRVQSERIPICMPQSKRRRT</sequence>
<dbReference type="InterPro" id="IPR028941">
    <property type="entry name" value="WHIM2_dom"/>
</dbReference>
<reference evidence="11 12" key="1">
    <citation type="submission" date="2022-12" db="EMBL/GenBank/DDBJ databases">
        <title>Chromosome-scale assembly of the Ensete ventricosum genome.</title>
        <authorList>
            <person name="Dussert Y."/>
            <person name="Stocks J."/>
            <person name="Wendawek A."/>
            <person name="Woldeyes F."/>
            <person name="Nichols R.A."/>
            <person name="Borrell J.S."/>
        </authorList>
    </citation>
    <scope>NUCLEOTIDE SEQUENCE [LARGE SCALE GENOMIC DNA]</scope>
    <source>
        <strain evidence="12">cv. Maze</strain>
        <tissue evidence="11">Seeds</tissue>
    </source>
</reference>
<organism evidence="11 12">
    <name type="scientific">Ensete ventricosum</name>
    <name type="common">Abyssinian banana</name>
    <name type="synonym">Musa ensete</name>
    <dbReference type="NCBI Taxonomy" id="4639"/>
    <lineage>
        <taxon>Eukaryota</taxon>
        <taxon>Viridiplantae</taxon>
        <taxon>Streptophyta</taxon>
        <taxon>Embryophyta</taxon>
        <taxon>Tracheophyta</taxon>
        <taxon>Spermatophyta</taxon>
        <taxon>Magnoliopsida</taxon>
        <taxon>Liliopsida</taxon>
        <taxon>Zingiberales</taxon>
        <taxon>Musaceae</taxon>
        <taxon>Ensete</taxon>
    </lineage>
</organism>
<dbReference type="Pfam" id="PF02791">
    <property type="entry name" value="DDT"/>
    <property type="match status" value="1"/>
</dbReference>
<evidence type="ECO:0000259" key="9">
    <source>
        <dbReference type="PROSITE" id="PS50192"/>
    </source>
</evidence>
<comment type="caution">
    <text evidence="11">The sequence shown here is derived from an EMBL/GenBank/DDBJ whole genome shotgun (WGS) entry which is preliminary data.</text>
</comment>
<feature type="compositionally biased region" description="Polar residues" evidence="6">
    <location>
        <begin position="455"/>
        <end position="465"/>
    </location>
</feature>
<dbReference type="GO" id="GO:0003677">
    <property type="term" value="F:DNA binding"/>
    <property type="evidence" value="ECO:0007669"/>
    <property type="project" value="UniProtKB-UniRule"/>
</dbReference>
<dbReference type="GO" id="GO:0015031">
    <property type="term" value="P:protein transport"/>
    <property type="evidence" value="ECO:0007669"/>
    <property type="project" value="UniProtKB-KW"/>
</dbReference>
<dbReference type="InterPro" id="IPR018501">
    <property type="entry name" value="DDT_dom"/>
</dbReference>
<feature type="domain" description="DDT" evidence="10">
    <location>
        <begin position="610"/>
        <end position="669"/>
    </location>
</feature>
<feature type="region of interest" description="Disordered" evidence="6">
    <location>
        <begin position="822"/>
        <end position="860"/>
    </location>
</feature>
<feature type="compositionally biased region" description="Polar residues" evidence="6">
    <location>
        <begin position="309"/>
        <end position="327"/>
    </location>
</feature>
<comment type="subcellular location">
    <subcellularLocation>
        <location evidence="1 4 5">Nucleus</location>
    </subcellularLocation>
</comment>
<dbReference type="SMART" id="SM00389">
    <property type="entry name" value="HOX"/>
    <property type="match status" value="1"/>
</dbReference>
<dbReference type="Pfam" id="PF05739">
    <property type="entry name" value="SNARE"/>
    <property type="match status" value="1"/>
</dbReference>
<dbReference type="Pfam" id="PF15612">
    <property type="entry name" value="WHIM1"/>
    <property type="match status" value="1"/>
</dbReference>
<dbReference type="InterPro" id="IPR044977">
    <property type="entry name" value="RLT1-3"/>
</dbReference>
<feature type="region of interest" description="Disordered" evidence="6">
    <location>
        <begin position="455"/>
        <end position="515"/>
    </location>
</feature>
<dbReference type="PROSITE" id="PS50192">
    <property type="entry name" value="T_SNARE"/>
    <property type="match status" value="1"/>
</dbReference>
<feature type="region of interest" description="Disordered" evidence="6">
    <location>
        <begin position="1122"/>
        <end position="1143"/>
    </location>
</feature>
<dbReference type="SMART" id="SM00571">
    <property type="entry name" value="DDT"/>
    <property type="match status" value="1"/>
</dbReference>
<evidence type="ECO:0000256" key="4">
    <source>
        <dbReference type="PROSITE-ProRule" id="PRU00108"/>
    </source>
</evidence>
<dbReference type="CDD" id="cd00086">
    <property type="entry name" value="homeodomain"/>
    <property type="match status" value="1"/>
</dbReference>
<evidence type="ECO:0000256" key="5">
    <source>
        <dbReference type="RuleBase" id="RU000682"/>
    </source>
</evidence>
<dbReference type="GO" id="GO:0005634">
    <property type="term" value="C:nucleus"/>
    <property type="evidence" value="ECO:0007669"/>
    <property type="project" value="UniProtKB-SubCell"/>
</dbReference>
<evidence type="ECO:0000259" key="8">
    <source>
        <dbReference type="PROSITE" id="PS50071"/>
    </source>
</evidence>
<dbReference type="CDD" id="cd15848">
    <property type="entry name" value="SNARE_syntaxin1-like"/>
    <property type="match status" value="1"/>
</dbReference>
<dbReference type="Gene3D" id="1.10.10.60">
    <property type="entry name" value="Homeodomain-like"/>
    <property type="match status" value="1"/>
</dbReference>
<feature type="domain" description="Homeobox" evidence="8">
    <location>
        <begin position="246"/>
        <end position="306"/>
    </location>
</feature>
<dbReference type="InterPro" id="IPR028942">
    <property type="entry name" value="WHIM1_dom"/>
</dbReference>
<feature type="DNA-binding region" description="Homeobox" evidence="4">
    <location>
        <begin position="248"/>
        <end position="307"/>
    </location>
</feature>
<dbReference type="PANTHER" id="PTHR36968">
    <property type="entry name" value="HOMEOBOX-DDT DOMAIN PROTEIN RLT2"/>
    <property type="match status" value="1"/>
</dbReference>
<accession>A0AAV8PXB8</accession>
<keyword evidence="12" id="KW-1185">Reference proteome</keyword>
<feature type="compositionally biased region" description="Low complexity" evidence="6">
    <location>
        <begin position="1126"/>
        <end position="1143"/>
    </location>
</feature>
<keyword evidence="7" id="KW-0472">Membrane</keyword>
<evidence type="ECO:0000313" key="12">
    <source>
        <dbReference type="Proteomes" id="UP001222027"/>
    </source>
</evidence>